<feature type="compositionally biased region" description="Low complexity" evidence="2">
    <location>
        <begin position="341"/>
        <end position="353"/>
    </location>
</feature>
<feature type="compositionally biased region" description="Polar residues" evidence="2">
    <location>
        <begin position="448"/>
        <end position="463"/>
    </location>
</feature>
<accession>A0A4V2V3C0</accession>
<keyword evidence="1" id="KW-0175">Coiled coil</keyword>
<reference evidence="3 4" key="1">
    <citation type="submission" date="2019-03" db="EMBL/GenBank/DDBJ databases">
        <title>Genomic analyses of the natural microbiome of Caenorhabditis elegans.</title>
        <authorList>
            <person name="Samuel B."/>
        </authorList>
    </citation>
    <scope>NUCLEOTIDE SEQUENCE [LARGE SCALE GENOMIC DNA]</scope>
    <source>
        <strain evidence="3 4">JUb102</strain>
    </source>
</reference>
<organism evidence="3 4">
    <name type="scientific">Providencia alcalifaciens</name>
    <dbReference type="NCBI Taxonomy" id="126385"/>
    <lineage>
        <taxon>Bacteria</taxon>
        <taxon>Pseudomonadati</taxon>
        <taxon>Pseudomonadota</taxon>
        <taxon>Gammaproteobacteria</taxon>
        <taxon>Enterobacterales</taxon>
        <taxon>Morganellaceae</taxon>
        <taxon>Providencia</taxon>
    </lineage>
</organism>
<gene>
    <name evidence="3" type="ORF">EC835_108208</name>
</gene>
<name>A0A4V2V3C0_9GAMM</name>
<feature type="compositionally biased region" description="Polar residues" evidence="2">
    <location>
        <begin position="390"/>
        <end position="403"/>
    </location>
</feature>
<evidence type="ECO:0000256" key="1">
    <source>
        <dbReference type="SAM" id="Coils"/>
    </source>
</evidence>
<evidence type="ECO:0000313" key="4">
    <source>
        <dbReference type="Proteomes" id="UP000295055"/>
    </source>
</evidence>
<proteinExistence type="predicted"/>
<dbReference type="OrthoDB" id="10011666at2"/>
<dbReference type="RefSeq" id="WP_132496947.1">
    <property type="nucleotide sequence ID" value="NZ_SMAS01000008.1"/>
</dbReference>
<sequence length="579" mass="66060">MIKNINPRSESIININDNKIITTSSLSNKIKKTNNIGSCIPDNNLLSNLHYQKKHFAISTCYFEPSEQKEINLIKYSPPVEKITLPYKYHEAIKVSDHFLILRQPHIFEHSISIQNKPFISKQKDTDMTSINNASDQKINVFKDFKLNRSSSLFSNLILEIKSTNEKGIRYLKNVFQREKNETHCIVFKNGEISITDKAKIARQVLAKQHDIKQTSTILNDLTYTYQQEKSDFYNNYKFLLGEINLIEGKINKIIMENAKLSGKNSGPYKYYNQFKNINFIDLIDSPKSSDDRIKSIQVILSQMTSTVRMLEHEYSSFQSVNDNKFKTEQLNNAESVKKASLSSNDSLNSDSSGYKSDISRLSNETQQLFASQRKPRVKLLPRREEMGPNEQSGIESKKNSAPQRNITLAIPQVSSRYSSLNKSLNQKKKDIDDLLNSFNSDEKPSLTKGNIKSNKDNLGSSTSHTYTRIAAEKKSTAKTKVTNRKIVGLEQTQAEKMARLTRGHSTTGYIHPSRRAQPNNAEKEQKIKQFDEQISKLLAMRAEAQAMLDTTTKEEKAVNQLIIETKNDVAALKHKLKA</sequence>
<dbReference type="EMBL" id="SMAS01000008">
    <property type="protein sequence ID" value="TCT31057.1"/>
    <property type="molecule type" value="Genomic_DNA"/>
</dbReference>
<protein>
    <submittedName>
        <fullName evidence="3">Uncharacterized protein</fullName>
    </submittedName>
</protein>
<feature type="region of interest" description="Disordered" evidence="2">
    <location>
        <begin position="438"/>
        <end position="463"/>
    </location>
</feature>
<evidence type="ECO:0000313" key="3">
    <source>
        <dbReference type="EMBL" id="TCT31057.1"/>
    </source>
</evidence>
<evidence type="ECO:0000256" key="2">
    <source>
        <dbReference type="SAM" id="MobiDB-lite"/>
    </source>
</evidence>
<dbReference type="AlphaFoldDB" id="A0A4V2V3C0"/>
<dbReference type="Proteomes" id="UP000295055">
    <property type="component" value="Unassembled WGS sequence"/>
</dbReference>
<feature type="coiled-coil region" evidence="1">
    <location>
        <begin position="521"/>
        <end position="548"/>
    </location>
</feature>
<feature type="compositionally biased region" description="Polar residues" evidence="2">
    <location>
        <begin position="360"/>
        <end position="371"/>
    </location>
</feature>
<feature type="region of interest" description="Disordered" evidence="2">
    <location>
        <begin position="336"/>
        <end position="403"/>
    </location>
</feature>
<comment type="caution">
    <text evidence="3">The sequence shown here is derived from an EMBL/GenBank/DDBJ whole genome shotgun (WGS) entry which is preliminary data.</text>
</comment>